<protein>
    <recommendedName>
        <fullName evidence="4">Recombinase A</fullName>
    </recommendedName>
</protein>
<dbReference type="Proteomes" id="UP001183202">
    <property type="component" value="Unassembled WGS sequence"/>
</dbReference>
<feature type="compositionally biased region" description="Low complexity" evidence="1">
    <location>
        <begin position="10"/>
        <end position="22"/>
    </location>
</feature>
<dbReference type="EMBL" id="JAVREJ010000002">
    <property type="protein sequence ID" value="MDT0348723.1"/>
    <property type="molecule type" value="Genomic_DNA"/>
</dbReference>
<gene>
    <name evidence="2" type="ORF">RM445_04210</name>
</gene>
<organism evidence="2 3">
    <name type="scientific">Pseudonocardia charpentierae</name>
    <dbReference type="NCBI Taxonomy" id="3075545"/>
    <lineage>
        <taxon>Bacteria</taxon>
        <taxon>Bacillati</taxon>
        <taxon>Actinomycetota</taxon>
        <taxon>Actinomycetes</taxon>
        <taxon>Pseudonocardiales</taxon>
        <taxon>Pseudonocardiaceae</taxon>
        <taxon>Pseudonocardia</taxon>
    </lineage>
</organism>
<evidence type="ECO:0008006" key="4">
    <source>
        <dbReference type="Google" id="ProtNLM"/>
    </source>
</evidence>
<proteinExistence type="predicted"/>
<comment type="caution">
    <text evidence="2">The sequence shown here is derived from an EMBL/GenBank/DDBJ whole genome shotgun (WGS) entry which is preliminary data.</text>
</comment>
<feature type="region of interest" description="Disordered" evidence="1">
    <location>
        <begin position="1"/>
        <end position="22"/>
    </location>
</feature>
<sequence length="230" mass="23100">MRRLEDRAAGPRPAAEPGADGRVLPVGAPLATLLPGGGLRRGTTVAVTGTVGATSLVLALLAEASDGGAWAGVIGRPDLGLVAAAEAGVALERLALVPYPGADLVAVTAALLDGLDLVVVAGRVLHSSDRARLAARARQRGAVLLPLGPWPGADLELTCEQGGWRGVGAGSGDVGRLRTRRVCVRLRGRGVAPAGRSARLLLPGVAGRLAVDVEGDASAVDRPIADREAG</sequence>
<name>A0ABU2N479_9PSEU</name>
<evidence type="ECO:0000313" key="3">
    <source>
        <dbReference type="Proteomes" id="UP001183202"/>
    </source>
</evidence>
<evidence type="ECO:0000256" key="1">
    <source>
        <dbReference type="SAM" id="MobiDB-lite"/>
    </source>
</evidence>
<reference evidence="3" key="1">
    <citation type="submission" date="2023-07" db="EMBL/GenBank/DDBJ databases">
        <title>30 novel species of actinomycetes from the DSMZ collection.</title>
        <authorList>
            <person name="Nouioui I."/>
        </authorList>
    </citation>
    <scope>NUCLEOTIDE SEQUENCE [LARGE SCALE GENOMIC DNA]</scope>
    <source>
        <strain evidence="3">DSM 45834</strain>
    </source>
</reference>
<accession>A0ABU2N479</accession>
<evidence type="ECO:0000313" key="2">
    <source>
        <dbReference type="EMBL" id="MDT0348723.1"/>
    </source>
</evidence>
<keyword evidence="3" id="KW-1185">Reference proteome</keyword>